<geneLocation type="plasmid" evidence="1 2">
    <name>pVN20-VB00237</name>
</geneLocation>
<gene>
    <name evidence="1" type="ORF">I3X05_23785</name>
</gene>
<dbReference type="AlphaFoldDB" id="A0AAJ4IGR3"/>
<protein>
    <submittedName>
        <fullName evidence="1">DUF2971 domain-containing protein</fullName>
    </submittedName>
</protein>
<dbReference type="EMBL" id="CP065219">
    <property type="protein sequence ID" value="QPL56523.1"/>
    <property type="molecule type" value="Genomic_DNA"/>
</dbReference>
<reference evidence="1 2" key="1">
    <citation type="submission" date="2020-11" db="EMBL/GenBank/DDBJ databases">
        <title>Complete and Circularized Genome Assembly of a human isolate of Vibrio navarrensis biotype pommerensis with MiSeq and MinION Sequence Data.</title>
        <authorList>
            <person name="Schwartz K."/>
            <person name="Borowiak M."/>
            <person name="Deneke C."/>
            <person name="Balau V."/>
            <person name="Metelmann C."/>
            <person name="Strauch E."/>
        </authorList>
    </citation>
    <scope>NUCLEOTIDE SEQUENCE [LARGE SCALE GENOMIC DNA]</scope>
    <source>
        <strain evidence="1 2">20-VB00237</strain>
        <plasmid evidence="1 2">pVN20-VB00237</plasmid>
    </source>
</reference>
<accession>A0AAJ4IGR3</accession>
<keyword evidence="1" id="KW-0614">Plasmid</keyword>
<name>A0AAJ4IGR3_9VIBR</name>
<evidence type="ECO:0000313" key="1">
    <source>
        <dbReference type="EMBL" id="QPL56523.1"/>
    </source>
</evidence>
<dbReference type="Proteomes" id="UP000594435">
    <property type="component" value="Plasmid pVN20-VB00237"/>
</dbReference>
<sequence>MEHRLYKYMPLRMNFFENFLLRCTPKSSLNDPFEALPSMGYWEQFFEKLSFCGDGEFSVLKEQYLKDSYENDFGLDVFKEHGIISFSETHDNLLMWAHYADNHSGIVVGFDGNHEWFKALHRVRYRKERNTEFMDFNDPYLYKSDEWSYEKEHRLIVKLSSTPVQVASKQYLDSIGCNVADQSNYIDQKYLIPEHTNADLSHKDVLCFEKAPLENIKSIYVGCKVEPKYIEKIVRCLSDHNLSEVHVFKSNIDKDNFKLNFERII</sequence>
<organism evidence="1 2">
    <name type="scientific">Vibrio navarrensis</name>
    <dbReference type="NCBI Taxonomy" id="29495"/>
    <lineage>
        <taxon>Bacteria</taxon>
        <taxon>Pseudomonadati</taxon>
        <taxon>Pseudomonadota</taxon>
        <taxon>Gammaproteobacteria</taxon>
        <taxon>Vibrionales</taxon>
        <taxon>Vibrionaceae</taxon>
        <taxon>Vibrio</taxon>
    </lineage>
</organism>
<dbReference type="RefSeq" id="WP_337971471.1">
    <property type="nucleotide sequence ID" value="NZ_CP065219.1"/>
</dbReference>
<proteinExistence type="predicted"/>
<evidence type="ECO:0000313" key="2">
    <source>
        <dbReference type="Proteomes" id="UP000594435"/>
    </source>
</evidence>